<dbReference type="PATRIC" id="fig|1423734.3.peg.1895"/>
<dbReference type="SUPFAM" id="SSF55961">
    <property type="entry name" value="Bet v1-like"/>
    <property type="match status" value="1"/>
</dbReference>
<dbReference type="eggNOG" id="ENOG5034BQY">
    <property type="taxonomic scope" value="Bacteria"/>
</dbReference>
<dbReference type="Proteomes" id="UP000051236">
    <property type="component" value="Unassembled WGS sequence"/>
</dbReference>
<comment type="caution">
    <text evidence="1">The sequence shown here is derived from an EMBL/GenBank/DDBJ whole genome shotgun (WGS) entry which is preliminary data.</text>
</comment>
<dbReference type="RefSeq" id="WP_035451849.1">
    <property type="nucleotide sequence ID" value="NZ_AZGA01000018.1"/>
</dbReference>
<gene>
    <name evidence="1" type="ORF">FC83_GL001872</name>
</gene>
<evidence type="ECO:0008006" key="3">
    <source>
        <dbReference type="Google" id="ProtNLM"/>
    </source>
</evidence>
<dbReference type="AlphaFoldDB" id="X0PDS9"/>
<dbReference type="OrthoDB" id="2190459at2"/>
<keyword evidence="2" id="KW-1185">Reference proteome</keyword>
<evidence type="ECO:0000313" key="2">
    <source>
        <dbReference type="Proteomes" id="UP000051236"/>
    </source>
</evidence>
<dbReference type="STRING" id="1423734.FC83_GL001872"/>
<organism evidence="1 2">
    <name type="scientific">Agrilactobacillus composti DSM 18527 = JCM 14202</name>
    <dbReference type="NCBI Taxonomy" id="1423734"/>
    <lineage>
        <taxon>Bacteria</taxon>
        <taxon>Bacillati</taxon>
        <taxon>Bacillota</taxon>
        <taxon>Bacilli</taxon>
        <taxon>Lactobacillales</taxon>
        <taxon>Lactobacillaceae</taxon>
        <taxon>Agrilactobacillus</taxon>
    </lineage>
</organism>
<reference evidence="1 2" key="1">
    <citation type="journal article" date="2015" name="Genome Announc.">
        <title>Expanding the biotechnology potential of lactobacilli through comparative genomics of 213 strains and associated genera.</title>
        <authorList>
            <person name="Sun Z."/>
            <person name="Harris H.M."/>
            <person name="McCann A."/>
            <person name="Guo C."/>
            <person name="Argimon S."/>
            <person name="Zhang W."/>
            <person name="Yang X."/>
            <person name="Jeffery I.B."/>
            <person name="Cooney J.C."/>
            <person name="Kagawa T.F."/>
            <person name="Liu W."/>
            <person name="Song Y."/>
            <person name="Salvetti E."/>
            <person name="Wrobel A."/>
            <person name="Rasinkangas P."/>
            <person name="Parkhill J."/>
            <person name="Rea M.C."/>
            <person name="O'Sullivan O."/>
            <person name="Ritari J."/>
            <person name="Douillard F.P."/>
            <person name="Paul Ross R."/>
            <person name="Yang R."/>
            <person name="Briner A.E."/>
            <person name="Felis G.E."/>
            <person name="de Vos W.M."/>
            <person name="Barrangou R."/>
            <person name="Klaenhammer T.R."/>
            <person name="Caufield P.W."/>
            <person name="Cui Y."/>
            <person name="Zhang H."/>
            <person name="O'Toole P.W."/>
        </authorList>
    </citation>
    <scope>NUCLEOTIDE SEQUENCE [LARGE SCALE GENOMIC DNA]</scope>
    <source>
        <strain evidence="1 2">DSM 18527</strain>
    </source>
</reference>
<proteinExistence type="predicted"/>
<evidence type="ECO:0000313" key="1">
    <source>
        <dbReference type="EMBL" id="KRM35025.1"/>
    </source>
</evidence>
<dbReference type="EMBL" id="AZGA01000018">
    <property type="protein sequence ID" value="KRM35025.1"/>
    <property type="molecule type" value="Genomic_DNA"/>
</dbReference>
<protein>
    <recommendedName>
        <fullName evidence="3">Polyketide cyclase</fullName>
    </recommendedName>
</protein>
<name>X0PDS9_9LACO</name>
<accession>X0PDS9</accession>
<sequence>MTKDFFTNTIATHATVATIKQILSNPQQLLRWDPEVSTVNNDANGFWLQRSGSALNQREHIAIGSQANQIFYRSTGGRIAYDLIFTLVAEDGQTVIQESFYLVGENRLKLPLTLLAPIAKHAFNINLTNLAQLAETSSFSEGGV</sequence>